<reference evidence="2 3" key="1">
    <citation type="submission" date="2013-07" db="EMBL/GenBank/DDBJ databases">
        <title>Comparative Genomic and Metabolomic Analysis of Twelve Strains of Pseudoalteromonas luteoviolacea.</title>
        <authorList>
            <person name="Vynne N.G."/>
            <person name="Mansson M."/>
            <person name="Gram L."/>
        </authorList>
    </citation>
    <scope>NUCLEOTIDE SEQUENCE [LARGE SCALE GENOMIC DNA]</scope>
    <source>
        <strain evidence="2 3">NCIMB 1942</strain>
    </source>
</reference>
<evidence type="ECO:0000313" key="3">
    <source>
        <dbReference type="Proteomes" id="UP000076587"/>
    </source>
</evidence>
<accession>A0A162A8J2</accession>
<protein>
    <recommendedName>
        <fullName evidence="4">Tat pathway signal protein</fullName>
    </recommendedName>
</protein>
<dbReference type="RefSeq" id="WP_063377804.1">
    <property type="nucleotide sequence ID" value="NZ_AUXT01000176.1"/>
</dbReference>
<dbReference type="InterPro" id="IPR010869">
    <property type="entry name" value="DUF1501"/>
</dbReference>
<dbReference type="PROSITE" id="PS51318">
    <property type="entry name" value="TAT"/>
    <property type="match status" value="1"/>
</dbReference>
<feature type="chain" id="PRO_5007831936" description="Tat pathway signal protein" evidence="1">
    <location>
        <begin position="34"/>
        <end position="452"/>
    </location>
</feature>
<feature type="signal peptide" evidence="1">
    <location>
        <begin position="1"/>
        <end position="33"/>
    </location>
</feature>
<dbReference type="PATRIC" id="fig|1365253.3.peg.3296"/>
<gene>
    <name evidence="2" type="ORF">N482_13600</name>
</gene>
<evidence type="ECO:0000256" key="1">
    <source>
        <dbReference type="SAM" id="SignalP"/>
    </source>
</evidence>
<dbReference type="OrthoDB" id="9779968at2"/>
<dbReference type="AlphaFoldDB" id="A0A162A8J2"/>
<dbReference type="PANTHER" id="PTHR43737:SF1">
    <property type="entry name" value="DUF1501 DOMAIN-CONTAINING PROTEIN"/>
    <property type="match status" value="1"/>
</dbReference>
<keyword evidence="1" id="KW-0732">Signal</keyword>
<organism evidence="2 3">
    <name type="scientific">Pseudoalteromonas luteoviolacea NCIMB 1942</name>
    <dbReference type="NCBI Taxonomy" id="1365253"/>
    <lineage>
        <taxon>Bacteria</taxon>
        <taxon>Pseudomonadati</taxon>
        <taxon>Pseudomonadota</taxon>
        <taxon>Gammaproteobacteria</taxon>
        <taxon>Alteromonadales</taxon>
        <taxon>Pseudoalteromonadaceae</taxon>
        <taxon>Pseudoalteromonas</taxon>
    </lineage>
</organism>
<proteinExistence type="predicted"/>
<evidence type="ECO:0000313" key="2">
    <source>
        <dbReference type="EMBL" id="KZN45853.1"/>
    </source>
</evidence>
<dbReference type="InterPro" id="IPR006311">
    <property type="entry name" value="TAT_signal"/>
</dbReference>
<sequence length="452" mass="48742">MTTYNGKSRRAFLSLCLKGGASVAALTSLQLQALSNTLNNESLTDYKALVCIFLHGGSDSLNMLVPTSGQHRTNYEQSRQNLVVNDVINLTTKTQFEGGVGLHPSMASLTPLFDNGQLAFVGGVGTLIAPTSLVDYQNKAVSLPGHLFSHNDQQATWMHGQEKISLNTGWGARMLERLNQHSAFTSNISLAGSNPWQSGVQTSPYALSRTGVMKINPLSGYQPQVDHVKSIIDRLLQTHTNSPIQDAYASRLGRSISNVQNMNNLLEQAPVLTTQFSDNDLSQQLAAVAKSLSISSQTTSQRQIFFVSLGGFDTHDEQLTKQPALLSTLATALSEFQSALNELALQNSVTTFTMSDFGRTLTSNGDGTDHGWAGNQLLMGGAVNGGDVHGAMLDQLVGGPLDVGGGRLIPQFSNEQYFAPIAKWFGLSEAEVHELFPNSMNFDAFTLPLFNS</sequence>
<dbReference type="PANTHER" id="PTHR43737">
    <property type="entry name" value="BLL7424 PROTEIN"/>
    <property type="match status" value="1"/>
</dbReference>
<dbReference type="Pfam" id="PF07394">
    <property type="entry name" value="DUF1501"/>
    <property type="match status" value="1"/>
</dbReference>
<dbReference type="EMBL" id="AUXT01000176">
    <property type="protein sequence ID" value="KZN45853.1"/>
    <property type="molecule type" value="Genomic_DNA"/>
</dbReference>
<name>A0A162A8J2_9GAMM</name>
<evidence type="ECO:0008006" key="4">
    <source>
        <dbReference type="Google" id="ProtNLM"/>
    </source>
</evidence>
<comment type="caution">
    <text evidence="2">The sequence shown here is derived from an EMBL/GenBank/DDBJ whole genome shotgun (WGS) entry which is preliminary data.</text>
</comment>
<dbReference type="Proteomes" id="UP000076587">
    <property type="component" value="Unassembled WGS sequence"/>
</dbReference>